<evidence type="ECO:0000313" key="3">
    <source>
        <dbReference type="EMBL" id="GET88877.1"/>
    </source>
</evidence>
<keyword evidence="4" id="KW-1185">Reference proteome</keyword>
<name>A0A640KMH1_LEITA</name>
<organism evidence="3 4">
    <name type="scientific">Leishmania tarentolae</name>
    <name type="common">Sauroleishmania tarentolae</name>
    <dbReference type="NCBI Taxonomy" id="5689"/>
    <lineage>
        <taxon>Eukaryota</taxon>
        <taxon>Discoba</taxon>
        <taxon>Euglenozoa</taxon>
        <taxon>Kinetoplastea</taxon>
        <taxon>Metakinetoplastina</taxon>
        <taxon>Trypanosomatida</taxon>
        <taxon>Trypanosomatidae</taxon>
        <taxon>Leishmaniinae</taxon>
        <taxon>Leishmania</taxon>
        <taxon>lizard Leishmania</taxon>
    </lineage>
</organism>
<evidence type="ECO:0000256" key="2">
    <source>
        <dbReference type="SAM" id="Phobius"/>
    </source>
</evidence>
<feature type="transmembrane region" description="Helical" evidence="2">
    <location>
        <begin position="64"/>
        <end position="85"/>
    </location>
</feature>
<comment type="caution">
    <text evidence="3">The sequence shown here is derived from an EMBL/GenBank/DDBJ whole genome shotgun (WGS) entry which is preliminary data.</text>
</comment>
<evidence type="ECO:0008006" key="5">
    <source>
        <dbReference type="Google" id="ProtNLM"/>
    </source>
</evidence>
<keyword evidence="2" id="KW-0472">Membrane</keyword>
<dbReference type="Proteomes" id="UP000419144">
    <property type="component" value="Unassembled WGS sequence"/>
</dbReference>
<evidence type="ECO:0000313" key="4">
    <source>
        <dbReference type="Proteomes" id="UP000419144"/>
    </source>
</evidence>
<sequence length="262" mass="29758">MEAYMHTLRLRVRDAAHSCWTIAFPSDRPSGVYSVYTCIINSSLLAWSFSVALSHRCEKMAGRWLYAGMAHCFINMFFGVLVVVLTRRQISGGIPEETSQWLVCFSNPLIIVYSLYLVWEIAWMIAVGQFSARNPHTICSSHLNVQVGFFVFYLLIGFVLFYGTFITERLRRPRWRRFAAMRYDYLDRTRNRYTARGNDGRTSLGGSGEPVDLDRAGMWTFDGTERTTIQDYASIVDDSTMAAGDGQARNSRAAGSCRQPGE</sequence>
<feature type="transmembrane region" description="Helical" evidence="2">
    <location>
        <begin position="33"/>
        <end position="52"/>
    </location>
</feature>
<dbReference type="EMBL" id="BLBS01000031">
    <property type="protein sequence ID" value="GET88877.1"/>
    <property type="molecule type" value="Genomic_DNA"/>
</dbReference>
<gene>
    <name evidence="3" type="ORF">LtaPh_2403400</name>
</gene>
<keyword evidence="2" id="KW-1133">Transmembrane helix</keyword>
<dbReference type="AlphaFoldDB" id="A0A640KMH1"/>
<protein>
    <recommendedName>
        <fullName evidence="5">Transmembrane protein</fullName>
    </recommendedName>
</protein>
<proteinExistence type="predicted"/>
<reference evidence="3" key="1">
    <citation type="submission" date="2019-11" db="EMBL/GenBank/DDBJ databases">
        <title>Leishmania tarentolae CDS.</title>
        <authorList>
            <person name="Goto Y."/>
            <person name="Yamagishi J."/>
        </authorList>
    </citation>
    <scope>NUCLEOTIDE SEQUENCE [LARGE SCALE GENOMIC DNA]</scope>
    <source>
        <strain evidence="3">Parrot Tar II</strain>
    </source>
</reference>
<feature type="transmembrane region" description="Helical" evidence="2">
    <location>
        <begin position="147"/>
        <end position="167"/>
    </location>
</feature>
<accession>A0A640KMH1</accession>
<feature type="region of interest" description="Disordered" evidence="1">
    <location>
        <begin position="242"/>
        <end position="262"/>
    </location>
</feature>
<dbReference type="OrthoDB" id="270615at2759"/>
<evidence type="ECO:0000256" key="1">
    <source>
        <dbReference type="SAM" id="MobiDB-lite"/>
    </source>
</evidence>
<feature type="transmembrane region" description="Helical" evidence="2">
    <location>
        <begin position="105"/>
        <end position="127"/>
    </location>
</feature>
<dbReference type="VEuPathDB" id="TriTrypDB:LtaPh_2403400"/>
<keyword evidence="2" id="KW-0812">Transmembrane</keyword>